<organism evidence="1 2">
    <name type="scientific">Pseudocercospora musae</name>
    <dbReference type="NCBI Taxonomy" id="113226"/>
    <lineage>
        <taxon>Eukaryota</taxon>
        <taxon>Fungi</taxon>
        <taxon>Dikarya</taxon>
        <taxon>Ascomycota</taxon>
        <taxon>Pezizomycotina</taxon>
        <taxon>Dothideomycetes</taxon>
        <taxon>Dothideomycetidae</taxon>
        <taxon>Mycosphaerellales</taxon>
        <taxon>Mycosphaerellaceae</taxon>
        <taxon>Pseudocercospora</taxon>
    </lineage>
</organism>
<dbReference type="AlphaFoldDB" id="A0A139IRH3"/>
<dbReference type="OrthoDB" id="408631at2759"/>
<dbReference type="Proteomes" id="UP000073492">
    <property type="component" value="Unassembled WGS sequence"/>
</dbReference>
<evidence type="ECO:0000313" key="2">
    <source>
        <dbReference type="Proteomes" id="UP000073492"/>
    </source>
</evidence>
<sequence>MPTVLVHRWRLRTLPRRLRTHDQRLSLDIFLSAKLTQATYNPCSTQRHHFGYSARNSWETFERVSSWPYIAWLEAYNMARILTTS</sequence>
<name>A0A139IRH3_9PEZI</name>
<protein>
    <submittedName>
        <fullName evidence="1">Uncharacterized protein</fullName>
    </submittedName>
</protein>
<evidence type="ECO:0000313" key="1">
    <source>
        <dbReference type="EMBL" id="KXT17285.1"/>
    </source>
</evidence>
<keyword evidence="2" id="KW-1185">Reference proteome</keyword>
<proteinExistence type="predicted"/>
<gene>
    <name evidence="1" type="ORF">AC579_519</name>
</gene>
<reference evidence="1 2" key="1">
    <citation type="submission" date="2015-07" db="EMBL/GenBank/DDBJ databases">
        <title>Comparative genomics of the Sigatoka disease complex on banana suggests a link between parallel evolutionary changes in Pseudocercospora fijiensis and Pseudocercospora eumusae and increased virulence on the banana host.</title>
        <authorList>
            <person name="Chang T.-C."/>
            <person name="Salvucci A."/>
            <person name="Crous P.W."/>
            <person name="Stergiopoulos I."/>
        </authorList>
    </citation>
    <scope>NUCLEOTIDE SEQUENCE [LARGE SCALE GENOMIC DNA]</scope>
    <source>
        <strain evidence="1 2">CBS 116634</strain>
    </source>
</reference>
<comment type="caution">
    <text evidence="1">The sequence shown here is derived from an EMBL/GenBank/DDBJ whole genome shotgun (WGS) entry which is preliminary data.</text>
</comment>
<dbReference type="EMBL" id="LFZO01000022">
    <property type="protein sequence ID" value="KXT17285.1"/>
    <property type="molecule type" value="Genomic_DNA"/>
</dbReference>
<accession>A0A139IRH3</accession>